<accession>A0AAE1JP76</accession>
<feature type="region of interest" description="Disordered" evidence="1">
    <location>
        <begin position="425"/>
        <end position="543"/>
    </location>
</feature>
<dbReference type="GO" id="GO:0051513">
    <property type="term" value="P:regulation of monopolar cell growth"/>
    <property type="evidence" value="ECO:0007669"/>
    <property type="project" value="InterPro"/>
</dbReference>
<gene>
    <name evidence="3" type="ORF">QN277_020531</name>
</gene>
<feature type="compositionally biased region" description="Polar residues" evidence="1">
    <location>
        <begin position="426"/>
        <end position="471"/>
    </location>
</feature>
<dbReference type="InterPro" id="IPR025486">
    <property type="entry name" value="DUF4378"/>
</dbReference>
<feature type="compositionally biased region" description="Polar residues" evidence="1">
    <location>
        <begin position="258"/>
        <end position="281"/>
    </location>
</feature>
<evidence type="ECO:0000256" key="1">
    <source>
        <dbReference type="SAM" id="MobiDB-lite"/>
    </source>
</evidence>
<feature type="compositionally biased region" description="Basic and acidic residues" evidence="1">
    <location>
        <begin position="127"/>
        <end position="142"/>
    </location>
</feature>
<organism evidence="3 4">
    <name type="scientific">Acacia crassicarpa</name>
    <name type="common">northern wattle</name>
    <dbReference type="NCBI Taxonomy" id="499986"/>
    <lineage>
        <taxon>Eukaryota</taxon>
        <taxon>Viridiplantae</taxon>
        <taxon>Streptophyta</taxon>
        <taxon>Embryophyta</taxon>
        <taxon>Tracheophyta</taxon>
        <taxon>Spermatophyta</taxon>
        <taxon>Magnoliopsida</taxon>
        <taxon>eudicotyledons</taxon>
        <taxon>Gunneridae</taxon>
        <taxon>Pentapetalae</taxon>
        <taxon>rosids</taxon>
        <taxon>fabids</taxon>
        <taxon>Fabales</taxon>
        <taxon>Fabaceae</taxon>
        <taxon>Caesalpinioideae</taxon>
        <taxon>mimosoid clade</taxon>
        <taxon>Acacieae</taxon>
        <taxon>Acacia</taxon>
    </lineage>
</organism>
<feature type="region of interest" description="Disordered" evidence="1">
    <location>
        <begin position="556"/>
        <end position="628"/>
    </location>
</feature>
<dbReference type="InterPro" id="IPR033334">
    <property type="entry name" value="LNG1/2"/>
</dbReference>
<proteinExistence type="predicted"/>
<feature type="compositionally biased region" description="Basic and acidic residues" evidence="1">
    <location>
        <begin position="303"/>
        <end position="319"/>
    </location>
</feature>
<feature type="region of interest" description="Disordered" evidence="1">
    <location>
        <begin position="101"/>
        <end position="142"/>
    </location>
</feature>
<feature type="compositionally biased region" description="Low complexity" evidence="1">
    <location>
        <begin position="70"/>
        <end position="87"/>
    </location>
</feature>
<sequence length="995" mass="111181">MSKKVSKSMKNNEKTDLQKQIGCITGLFQLFDRHRFISGGSNDQIRELGTTMPKAKAKNHKAGREKQQFSTESSITSQSTSSCSSSMSSVDFSRAVQVEAPPIPHVKIPRIPTSEAAPKQPETPGHQSHDLRANVKDSKHREAQGLTVKTVAKEGKKGGHTLKYIDSPRPEPFQASKSVNAGVLVAKEPLHILPKSQKAPWDSPRLSYDERVTQDSFKSTARYKELPRLSLDSRAGSIKSLNEGAKSRNLLKGHPQKGNGSCSTMVNQLQEPETSRRQSSVVAKLMGLDETYETVETLSCPTSKKEPLSRDSTSDELKHHQSYGSPRISQGSTLLQYARTDSNFPFSQEPTRWRQPDDASQGSQFPDFKNTESAMKASNSSHSVYAEVEKRLAVLEFKKSGKDLRALKQILEAMQRCNHSLDITRDQASNCPSDNMSTSSLSESSKVQSPRNRQKSPRSISTDRSNSSQESKLPIVIMKSARVKRISESQDMSIHSKSGPTEFPPCNPRSRRLVARQKDKSITPKVRHLNDPSGQPLHSADKSDKIATSEFMENPRAPRHIDGENISSGNKTETVSPRLHKKFGWERRSLPTASCSSSDRRQHNRRSQELSSPGITPRPKFSTVHEANDRFSKTICPRKGFKGNFDDISPDSYTDKRLVTHSNIRVIHTDQSEISRISSLPNGLNHNKAAKGLSKESSLSETTVITEQLSPISVLDAAFYRDDPPSPIKKKSDISKDSDAAQNADDEKEENSTDLTSTTEYNFSNWASDGDLNTQFSVQKLPKIDSPHDNANDFVGPLSDSKDPDHKYIYEILFASGLLSGPGSSQTLQSSPHLNGTKLFLALEQIKRKKRLCNIEDSAKTKEQVQRKLVLDVIYDILVQKLILESSPSQWFLQHELVGRKLRGQELLCEICSEFDKLRHENKNASLTNEDENLTSLLWEDLMHQPAVRTNNQSEIPDIVLDIERLIFKDLITEVVRGEVASHPGKHCRQLLFPK</sequence>
<feature type="compositionally biased region" description="Polar residues" evidence="1">
    <location>
        <begin position="371"/>
        <end position="381"/>
    </location>
</feature>
<feature type="compositionally biased region" description="Polar residues" evidence="1">
    <location>
        <begin position="565"/>
        <end position="575"/>
    </location>
</feature>
<feature type="region of interest" description="Disordered" evidence="1">
    <location>
        <begin position="242"/>
        <end position="281"/>
    </location>
</feature>
<protein>
    <recommendedName>
        <fullName evidence="2">DUF4378 domain-containing protein</fullName>
    </recommendedName>
</protein>
<dbReference type="AlphaFoldDB" id="A0AAE1JP76"/>
<evidence type="ECO:0000313" key="3">
    <source>
        <dbReference type="EMBL" id="KAK4271907.1"/>
    </source>
</evidence>
<dbReference type="EMBL" id="JAWXYG010000005">
    <property type="protein sequence ID" value="KAK4271907.1"/>
    <property type="molecule type" value="Genomic_DNA"/>
</dbReference>
<evidence type="ECO:0000259" key="2">
    <source>
        <dbReference type="Pfam" id="PF14309"/>
    </source>
</evidence>
<feature type="region of interest" description="Disordered" evidence="1">
    <location>
        <begin position="344"/>
        <end position="381"/>
    </location>
</feature>
<feature type="region of interest" description="Disordered" evidence="1">
    <location>
        <begin position="724"/>
        <end position="757"/>
    </location>
</feature>
<feature type="region of interest" description="Disordered" evidence="1">
    <location>
        <begin position="54"/>
        <end position="87"/>
    </location>
</feature>
<keyword evidence="4" id="KW-1185">Reference proteome</keyword>
<feature type="compositionally biased region" description="Polar residues" evidence="1">
    <location>
        <begin position="322"/>
        <end position="331"/>
    </location>
</feature>
<reference evidence="3" key="1">
    <citation type="submission" date="2023-10" db="EMBL/GenBank/DDBJ databases">
        <title>Chromosome-level genome of the transformable northern wattle, Acacia crassicarpa.</title>
        <authorList>
            <person name="Massaro I."/>
            <person name="Sinha N.R."/>
            <person name="Poethig S."/>
            <person name="Leichty A.R."/>
        </authorList>
    </citation>
    <scope>NUCLEOTIDE SEQUENCE</scope>
    <source>
        <strain evidence="3">Acra3RX</strain>
        <tissue evidence="3">Leaf</tissue>
    </source>
</reference>
<feature type="compositionally biased region" description="Polar residues" evidence="1">
    <location>
        <begin position="489"/>
        <end position="499"/>
    </location>
</feature>
<dbReference type="Pfam" id="PF14309">
    <property type="entry name" value="DUF4378"/>
    <property type="match status" value="1"/>
</dbReference>
<dbReference type="PANTHER" id="PTHR31680">
    <property type="entry name" value="LONGIFOLIA PROTEIN"/>
    <property type="match status" value="1"/>
</dbReference>
<name>A0AAE1JP76_9FABA</name>
<evidence type="ECO:0000313" key="4">
    <source>
        <dbReference type="Proteomes" id="UP001293593"/>
    </source>
</evidence>
<feature type="compositionally biased region" description="Basic and acidic residues" evidence="1">
    <location>
        <begin position="724"/>
        <end position="739"/>
    </location>
</feature>
<feature type="domain" description="DUF4378" evidence="2">
    <location>
        <begin position="805"/>
        <end position="974"/>
    </location>
</feature>
<dbReference type="Proteomes" id="UP001293593">
    <property type="component" value="Unassembled WGS sequence"/>
</dbReference>
<comment type="caution">
    <text evidence="3">The sequence shown here is derived from an EMBL/GenBank/DDBJ whole genome shotgun (WGS) entry which is preliminary data.</text>
</comment>
<dbReference type="PANTHER" id="PTHR31680:SF15">
    <property type="entry name" value="PROTEIN LONGIFOLIA 2"/>
    <property type="match status" value="1"/>
</dbReference>
<feature type="region of interest" description="Disordered" evidence="1">
    <location>
        <begin position="294"/>
        <end position="331"/>
    </location>
</feature>